<evidence type="ECO:0000256" key="3">
    <source>
        <dbReference type="ARBA" id="ARBA00010718"/>
    </source>
</evidence>
<keyword evidence="7 10" id="KW-0862">Zinc</keyword>
<name>A0A1B2M3P4_9GAMM</name>
<evidence type="ECO:0000256" key="4">
    <source>
        <dbReference type="ARBA" id="ARBA00012925"/>
    </source>
</evidence>
<dbReference type="Pfam" id="PF00194">
    <property type="entry name" value="Carb_anhydrase"/>
    <property type="match status" value="1"/>
</dbReference>
<dbReference type="InterPro" id="IPR036398">
    <property type="entry name" value="CA_dom_sf"/>
</dbReference>
<keyword evidence="8 10" id="KW-0456">Lyase</keyword>
<reference evidence="12 13" key="1">
    <citation type="submission" date="2016-08" db="EMBL/GenBank/DDBJ databases">
        <authorList>
            <person name="Seilhamer J.J."/>
        </authorList>
    </citation>
    <scope>NUCLEOTIDE SEQUENCE [LARGE SCALE GENOMIC DNA]</scope>
    <source>
        <strain evidence="12 13">BRTC-1</strain>
    </source>
</reference>
<dbReference type="SUPFAM" id="SSF51069">
    <property type="entry name" value="Carbonic anhydrase"/>
    <property type="match status" value="1"/>
</dbReference>
<dbReference type="AlphaFoldDB" id="A0A1B2M3P4"/>
<keyword evidence="10" id="KW-0732">Signal</keyword>
<keyword evidence="13" id="KW-1185">Reference proteome</keyword>
<comment type="similarity">
    <text evidence="3 10">Belongs to the alpha-carbonic anhydrase family.</text>
</comment>
<feature type="signal peptide" evidence="10">
    <location>
        <begin position="1"/>
        <end position="19"/>
    </location>
</feature>
<evidence type="ECO:0000259" key="11">
    <source>
        <dbReference type="PROSITE" id="PS51144"/>
    </source>
</evidence>
<gene>
    <name evidence="12" type="ORF">BFG52_00765</name>
</gene>
<accession>A0A1B2M3P4</accession>
<keyword evidence="6 10" id="KW-0479">Metal-binding</keyword>
<evidence type="ECO:0000256" key="2">
    <source>
        <dbReference type="ARBA" id="ARBA00002904"/>
    </source>
</evidence>
<evidence type="ECO:0000256" key="9">
    <source>
        <dbReference type="ARBA" id="ARBA00048348"/>
    </source>
</evidence>
<dbReference type="InterPro" id="IPR023561">
    <property type="entry name" value="Carbonic_anhydrase_a-class"/>
</dbReference>
<dbReference type="PROSITE" id="PS00162">
    <property type="entry name" value="ALPHA_CA_1"/>
    <property type="match status" value="1"/>
</dbReference>
<dbReference type="SMART" id="SM01057">
    <property type="entry name" value="Carb_anhydrase"/>
    <property type="match status" value="1"/>
</dbReference>
<dbReference type="GO" id="GO:0004089">
    <property type="term" value="F:carbonate dehydratase activity"/>
    <property type="evidence" value="ECO:0007669"/>
    <property type="project" value="UniProtKB-UniRule"/>
</dbReference>
<evidence type="ECO:0000256" key="5">
    <source>
        <dbReference type="ARBA" id="ARBA00014628"/>
    </source>
</evidence>
<comment type="function">
    <text evidence="2 10">Reversible hydration of carbon dioxide.</text>
</comment>
<protein>
    <recommendedName>
        <fullName evidence="5 10">Carbonic anhydrase</fullName>
        <ecNumber evidence="4 10">4.2.1.1</ecNumber>
    </recommendedName>
</protein>
<dbReference type="EMBL" id="CP016895">
    <property type="protein sequence ID" value="AOA59808.1"/>
    <property type="molecule type" value="Genomic_DNA"/>
</dbReference>
<dbReference type="GO" id="GO:0008270">
    <property type="term" value="F:zinc ion binding"/>
    <property type="evidence" value="ECO:0007669"/>
    <property type="project" value="UniProtKB-UniRule"/>
</dbReference>
<evidence type="ECO:0000256" key="6">
    <source>
        <dbReference type="ARBA" id="ARBA00022723"/>
    </source>
</evidence>
<evidence type="ECO:0000313" key="12">
    <source>
        <dbReference type="EMBL" id="AOA59808.1"/>
    </source>
</evidence>
<evidence type="ECO:0000256" key="1">
    <source>
        <dbReference type="ARBA" id="ARBA00001947"/>
    </source>
</evidence>
<dbReference type="Gene3D" id="3.10.200.10">
    <property type="entry name" value="Alpha carbonic anhydrase"/>
    <property type="match status" value="1"/>
</dbReference>
<dbReference type="InterPro" id="IPR041891">
    <property type="entry name" value="Alpha_CA_prokaryot-like"/>
</dbReference>
<dbReference type="Proteomes" id="UP000093391">
    <property type="component" value="Chromosome"/>
</dbReference>
<dbReference type="PROSITE" id="PS51144">
    <property type="entry name" value="ALPHA_CA_2"/>
    <property type="match status" value="1"/>
</dbReference>
<comment type="catalytic activity">
    <reaction evidence="9 10">
        <text>hydrogencarbonate + H(+) = CO2 + H2O</text>
        <dbReference type="Rhea" id="RHEA:10748"/>
        <dbReference type="ChEBI" id="CHEBI:15377"/>
        <dbReference type="ChEBI" id="CHEBI:15378"/>
        <dbReference type="ChEBI" id="CHEBI:16526"/>
        <dbReference type="ChEBI" id="CHEBI:17544"/>
        <dbReference type="EC" id="4.2.1.1"/>
    </reaction>
</comment>
<feature type="domain" description="Alpha-carbonic anhydrase" evidence="11">
    <location>
        <begin position="23"/>
        <end position="248"/>
    </location>
</feature>
<organism evidence="12 13">
    <name type="scientific">Acinetobacter larvae</name>
    <dbReference type="NCBI Taxonomy" id="1789224"/>
    <lineage>
        <taxon>Bacteria</taxon>
        <taxon>Pseudomonadati</taxon>
        <taxon>Pseudomonadota</taxon>
        <taxon>Gammaproteobacteria</taxon>
        <taxon>Moraxellales</taxon>
        <taxon>Moraxellaceae</taxon>
        <taxon>Acinetobacter</taxon>
    </lineage>
</organism>
<comment type="cofactor">
    <cofactor evidence="1 10">
        <name>Zn(2+)</name>
        <dbReference type="ChEBI" id="CHEBI:29105"/>
    </cofactor>
</comment>
<evidence type="ECO:0000313" key="13">
    <source>
        <dbReference type="Proteomes" id="UP000093391"/>
    </source>
</evidence>
<proteinExistence type="inferred from homology"/>
<dbReference type="KEGG" id="ala:BFG52_00765"/>
<evidence type="ECO:0000256" key="7">
    <source>
        <dbReference type="ARBA" id="ARBA00022833"/>
    </source>
</evidence>
<dbReference type="PANTHER" id="PTHR18952:SF265">
    <property type="entry name" value="CARBONIC ANHYDRASE"/>
    <property type="match status" value="1"/>
</dbReference>
<dbReference type="CDD" id="cd03124">
    <property type="entry name" value="alpha_CA_prokaryotic_like"/>
    <property type="match status" value="1"/>
</dbReference>
<dbReference type="PANTHER" id="PTHR18952">
    <property type="entry name" value="CARBONIC ANHYDRASE"/>
    <property type="match status" value="1"/>
</dbReference>
<feature type="chain" id="PRO_5025074171" description="Carbonic anhydrase" evidence="10">
    <location>
        <begin position="20"/>
        <end position="248"/>
    </location>
</feature>
<sequence>MKKYLFSSTILTVSLITHANETVHWGYDAERGPAQWGKLSADYKACSDGKNQTPINITNVYESEHKHPIDVEYQVHPNHVVFNGHTVQINSQDQSDYLVLDQEKYYLQQFHLHTPSENQIDGKSFPLELHFVNANAQGELTVMAVMFELGQKNSEWDKIWADLSYKENDVKSLAQEVDLEKLLPKNREYYRFSGSLTTPPCSEGVNWIVYKQPMTISKQQLAEFQKILKGHSNNRPIQPTHGRIVIAD</sequence>
<dbReference type="STRING" id="1789224.BFG52_00765"/>
<dbReference type="InterPro" id="IPR001148">
    <property type="entry name" value="CA_dom"/>
</dbReference>
<dbReference type="EC" id="4.2.1.1" evidence="4 10"/>
<evidence type="ECO:0000256" key="8">
    <source>
        <dbReference type="ARBA" id="ARBA00023239"/>
    </source>
</evidence>
<evidence type="ECO:0000256" key="10">
    <source>
        <dbReference type="RuleBase" id="RU367011"/>
    </source>
</evidence>
<dbReference type="InterPro" id="IPR018338">
    <property type="entry name" value="Carbonic_anhydrase_a-class_CS"/>
</dbReference>